<dbReference type="SUPFAM" id="SSF56672">
    <property type="entry name" value="DNA/RNA polymerases"/>
    <property type="match status" value="1"/>
</dbReference>
<dbReference type="Proteomes" id="UP000789831">
    <property type="component" value="Unassembled WGS sequence"/>
</dbReference>
<dbReference type="AlphaFoldDB" id="A0A9N9H913"/>
<dbReference type="PANTHER" id="PTHR34072:SF52">
    <property type="entry name" value="RIBONUCLEASE H"/>
    <property type="match status" value="1"/>
</dbReference>
<proteinExistence type="predicted"/>
<evidence type="ECO:0000313" key="3">
    <source>
        <dbReference type="Proteomes" id="UP000789831"/>
    </source>
</evidence>
<organism evidence="2 3">
    <name type="scientific">Ambispora gerdemannii</name>
    <dbReference type="NCBI Taxonomy" id="144530"/>
    <lineage>
        <taxon>Eukaryota</taxon>
        <taxon>Fungi</taxon>
        <taxon>Fungi incertae sedis</taxon>
        <taxon>Mucoromycota</taxon>
        <taxon>Glomeromycotina</taxon>
        <taxon>Glomeromycetes</taxon>
        <taxon>Archaeosporales</taxon>
        <taxon>Ambisporaceae</taxon>
        <taxon>Ambispora</taxon>
    </lineage>
</organism>
<protein>
    <submittedName>
        <fullName evidence="2">4873_t:CDS:1</fullName>
    </submittedName>
</protein>
<dbReference type="FunFam" id="3.10.20.370:FF:000001">
    <property type="entry name" value="Retrovirus-related Pol polyprotein from transposon 17.6-like protein"/>
    <property type="match status" value="1"/>
</dbReference>
<accession>A0A9N9H913</accession>
<comment type="caution">
    <text evidence="2">The sequence shown here is derived from an EMBL/GenBank/DDBJ whole genome shotgun (WGS) entry which is preliminary data.</text>
</comment>
<keyword evidence="3" id="KW-1185">Reference proteome</keyword>
<reference evidence="2" key="1">
    <citation type="submission" date="2021-06" db="EMBL/GenBank/DDBJ databases">
        <authorList>
            <person name="Kallberg Y."/>
            <person name="Tangrot J."/>
            <person name="Rosling A."/>
        </authorList>
    </citation>
    <scope>NUCLEOTIDE SEQUENCE</scope>
    <source>
        <strain evidence="2">MT106</strain>
    </source>
</reference>
<dbReference type="InterPro" id="IPR041577">
    <property type="entry name" value="RT_RNaseH_2"/>
</dbReference>
<evidence type="ECO:0000313" key="2">
    <source>
        <dbReference type="EMBL" id="CAG8666180.1"/>
    </source>
</evidence>
<dbReference type="InterPro" id="IPR043502">
    <property type="entry name" value="DNA/RNA_pol_sf"/>
</dbReference>
<dbReference type="OrthoDB" id="5593162at2759"/>
<sequence>TKEHEEAFQKLKEKLIDAPVLLYSNFKNKFILATDASKLGLDAILSQLDPDENERPIAYASRELSPAEQNYAAHEMECLAII</sequence>
<dbReference type="Pfam" id="PF17919">
    <property type="entry name" value="RT_RNaseH_2"/>
    <property type="match status" value="1"/>
</dbReference>
<dbReference type="EMBL" id="CAJVPL010006764">
    <property type="protein sequence ID" value="CAG8666180.1"/>
    <property type="molecule type" value="Genomic_DNA"/>
</dbReference>
<name>A0A9N9H913_9GLOM</name>
<feature type="domain" description="Reverse transcriptase/retrotransposon-derived protein RNase H-like" evidence="1">
    <location>
        <begin position="1"/>
        <end position="82"/>
    </location>
</feature>
<evidence type="ECO:0000259" key="1">
    <source>
        <dbReference type="Pfam" id="PF17919"/>
    </source>
</evidence>
<dbReference type="PANTHER" id="PTHR34072">
    <property type="entry name" value="ENZYMATIC POLYPROTEIN-RELATED"/>
    <property type="match status" value="1"/>
</dbReference>
<dbReference type="Gene3D" id="3.10.20.370">
    <property type="match status" value="1"/>
</dbReference>
<gene>
    <name evidence="2" type="ORF">AGERDE_LOCUS12048</name>
</gene>
<feature type="non-terminal residue" evidence="2">
    <location>
        <position position="1"/>
    </location>
</feature>